<evidence type="ECO:0000256" key="3">
    <source>
        <dbReference type="HAMAP-Rule" id="MF_02225"/>
    </source>
</evidence>
<evidence type="ECO:0000313" key="8">
    <source>
        <dbReference type="EMBL" id="EEW93243.1"/>
    </source>
</evidence>
<dbReference type="Pfam" id="PF02441">
    <property type="entry name" value="Flavoprotein"/>
    <property type="match status" value="1"/>
</dbReference>
<reference evidence="8" key="1">
    <citation type="submission" date="2009-09" db="EMBL/GenBank/DDBJ databases">
        <authorList>
            <consortium name="The Broad Institute Genome Sequencing Platform"/>
            <person name="Ward D."/>
            <person name="Feldgarden M."/>
            <person name="Earl A."/>
            <person name="Young S.K."/>
            <person name="Zeng Q."/>
            <person name="Koehrsen M."/>
            <person name="Alvarado L."/>
            <person name="Berlin A."/>
            <person name="Bochicchio J."/>
            <person name="Borenstein D."/>
            <person name="Chapman S.B."/>
            <person name="Chen Z."/>
            <person name="Engels R."/>
            <person name="Freedman E."/>
            <person name="Gellesch M."/>
            <person name="Goldberg J."/>
            <person name="Griggs A."/>
            <person name="Gujja S."/>
            <person name="Heilman E."/>
            <person name="Heiman D."/>
            <person name="Hepburn T."/>
            <person name="Howarth C."/>
            <person name="Jen D."/>
            <person name="Larson L."/>
            <person name="Lewis B."/>
            <person name="Mehta T."/>
            <person name="Park D."/>
            <person name="Pearson M."/>
            <person name="Roberts A."/>
            <person name="Saif S."/>
            <person name="Shea T."/>
            <person name="Shenoy N."/>
            <person name="Sisk P."/>
            <person name="Stolte C."/>
            <person name="Sykes S."/>
            <person name="Thomson T."/>
            <person name="Walk T."/>
            <person name="White J."/>
            <person name="Yandava C."/>
            <person name="Sibley C.D."/>
            <person name="Field T.R."/>
            <person name="Grinwis M."/>
            <person name="Eshaghurshan C.S."/>
            <person name="Surette M.G."/>
            <person name="Haas B."/>
            <person name="Nusbaum C."/>
            <person name="Birren B."/>
        </authorList>
    </citation>
    <scope>NUCLEOTIDE SEQUENCE [LARGE SCALE GENOMIC DNA]</scope>
    <source>
        <strain evidence="8">ATCC 700633</strain>
    </source>
</reference>
<dbReference type="GO" id="GO:0071513">
    <property type="term" value="C:phosphopantothenoylcysteine decarboxylase complex"/>
    <property type="evidence" value="ECO:0007669"/>
    <property type="project" value="TreeGrafter"/>
</dbReference>
<dbReference type="eggNOG" id="COG0452">
    <property type="taxonomic scope" value="Bacteria"/>
</dbReference>
<dbReference type="InterPro" id="IPR005252">
    <property type="entry name" value="CoaBC"/>
</dbReference>
<evidence type="ECO:0000259" key="6">
    <source>
        <dbReference type="Pfam" id="PF02441"/>
    </source>
</evidence>
<evidence type="ECO:0000256" key="1">
    <source>
        <dbReference type="ARBA" id="ARBA00022793"/>
    </source>
</evidence>
<dbReference type="SUPFAM" id="SSF52507">
    <property type="entry name" value="Homo-oligomeric flavin-containing Cys decarboxylases, HFCD"/>
    <property type="match status" value="1"/>
</dbReference>
<dbReference type="EMBL" id="ACRF02000016">
    <property type="protein sequence ID" value="EEW93243.1"/>
    <property type="molecule type" value="Genomic_DNA"/>
</dbReference>
<dbReference type="InterPro" id="IPR035929">
    <property type="entry name" value="CoaB-like_sf"/>
</dbReference>
<evidence type="ECO:0000256" key="2">
    <source>
        <dbReference type="ARBA" id="ARBA00023239"/>
    </source>
</evidence>
<accession>D0BJJ0</accession>
<sequence length="402" mass="44100">MLNQKKVAVYVTGGIAAYKALLFVRLLIKEGAQVKVAMTQSACQFVSPLTFQVLTKEKVMVDTFDENDPSVVQHIHFADWSELAIVIPATANTIAKMANGIADNFVTSALLATTAPKVIVPAMNEHMWENPATVRNCTQLQKEGVHFIEPAVGFLAEGYSGKGRLPEPEEVLQQIKELNLFEQEEQPLLGKKVLITAGGTKERIDPVRYISNDSSGKMGYALAEDAVKKGAEVILISATTALPVPKGVKIEYVESARGMQEKVLNHFSSVDIAIMVAAVSDYRVKEPATQKIKKIDDEDEITLTLVKNPDILKQLGSLKKEGQTVIGFAAETHQVIEFAKQKLVKKNADFIIANDVSDQSIGFGADMHQVTILSKTGEEILLPKVSKQLLAKEIWKNLIQHL</sequence>
<dbReference type="Pfam" id="PF04127">
    <property type="entry name" value="DFP"/>
    <property type="match status" value="1"/>
</dbReference>
<feature type="binding site" evidence="3">
    <location>
        <position position="346"/>
    </location>
    <ligand>
        <name>CTP</name>
        <dbReference type="ChEBI" id="CHEBI:37563"/>
    </ligand>
</feature>
<comment type="function">
    <text evidence="4">Catalyzes two steps in the biosynthesis of coenzyme A. In the first step cysteine is conjugated to 4'-phosphopantothenate to form 4-phosphopantothenoylcysteine, in the latter compound is decarboxylated to form 4'-phosphopantotheine.</text>
</comment>
<dbReference type="OrthoDB" id="9802554at2"/>
<dbReference type="AlphaFoldDB" id="D0BJJ0"/>
<dbReference type="RefSeq" id="WP_006702398.1">
    <property type="nucleotide sequence ID" value="NZ_KI391971.1"/>
</dbReference>
<dbReference type="EC" id="6.3.2.5" evidence="3"/>
<feature type="binding site" evidence="3">
    <location>
        <begin position="309"/>
        <end position="312"/>
    </location>
    <ligand>
        <name>CTP</name>
        <dbReference type="ChEBI" id="CHEBI:37563"/>
    </ligand>
</feature>
<comment type="pathway">
    <text evidence="3 4">Cofactor biosynthesis; coenzyme A biosynthesis; CoA from (R)-pantothenate: step 3/5.</text>
</comment>
<dbReference type="InterPro" id="IPR036551">
    <property type="entry name" value="Flavin_trans-like"/>
</dbReference>
<keyword evidence="9" id="KW-1185">Reference proteome</keyword>
<comment type="function">
    <text evidence="3">Catalyzes two sequential steps in the biosynthesis of coenzyme A. In the first step cysteine is conjugated to 4'-phosphopantothenate to form 4-phosphopantothenoylcysteine. In the second step the latter compound is decarboxylated to form 4'-phosphopantotheine.</text>
</comment>
<dbReference type="EC" id="4.1.1.36" evidence="3"/>
<comment type="cofactor">
    <cofactor evidence="3">
        <name>FMN</name>
        <dbReference type="ChEBI" id="CHEBI:58210"/>
    </cofactor>
    <text evidence="3">Binds 1 FMN per subunit.</text>
</comment>
<evidence type="ECO:0000256" key="5">
    <source>
        <dbReference type="SAM" id="Phobius"/>
    </source>
</evidence>
<proteinExistence type="inferred from homology"/>
<keyword evidence="3" id="KW-0511">Multifunctional enzyme</keyword>
<dbReference type="SUPFAM" id="SSF102645">
    <property type="entry name" value="CoaB-like"/>
    <property type="match status" value="1"/>
</dbReference>
<keyword evidence="3 4" id="KW-0285">Flavoprotein</keyword>
<keyword evidence="3 4" id="KW-0436">Ligase</keyword>
<evidence type="ECO:0000259" key="7">
    <source>
        <dbReference type="Pfam" id="PF04127"/>
    </source>
</evidence>
<evidence type="ECO:0000256" key="4">
    <source>
        <dbReference type="RuleBase" id="RU364078"/>
    </source>
</evidence>
<dbReference type="Proteomes" id="UP000002939">
    <property type="component" value="Unassembled WGS sequence"/>
</dbReference>
<reference evidence="8" key="2">
    <citation type="submission" date="2011-10" db="EMBL/GenBank/DDBJ databases">
        <title>The Genome Sequence of Granulicatella elegans ATCC 700633.</title>
        <authorList>
            <consortium name="The Broad Institute Genome Sequencing Platform"/>
            <consortium name="The Broad Institute Genome Sequencing Center for Infectious Disease"/>
            <person name="Earl A."/>
            <person name="Ward D."/>
            <person name="Feldgarden M."/>
            <person name="Gevers D."/>
            <person name="Sibley C.D."/>
            <person name="Field T.R."/>
            <person name="Grinwis M."/>
            <person name="Eshaghurshan C.S."/>
            <person name="Surette M.G."/>
            <person name="Young S.K."/>
            <person name="Zeng Q."/>
            <person name="Gargeya S."/>
            <person name="Fitzgerald M."/>
            <person name="Haas B."/>
            <person name="Abouelleil A."/>
            <person name="Alvarado L."/>
            <person name="Arachchi H.M."/>
            <person name="Berlin A."/>
            <person name="Brown A."/>
            <person name="Chapman S.B."/>
            <person name="Chen Z."/>
            <person name="Dunbar C."/>
            <person name="Freedman E."/>
            <person name="Gearin G."/>
            <person name="Goldberg J."/>
            <person name="Griggs A."/>
            <person name="Gujja S."/>
            <person name="Heiman D."/>
            <person name="Howarth C."/>
            <person name="Larson L."/>
            <person name="Lui A."/>
            <person name="MacDonald P.J.P."/>
            <person name="Montmayeur A."/>
            <person name="Murphy C."/>
            <person name="Neiman D."/>
            <person name="Pearson M."/>
            <person name="Priest M."/>
            <person name="Roberts A."/>
            <person name="Saif S."/>
            <person name="Shea T."/>
            <person name="Shenoy N."/>
            <person name="Sisk P."/>
            <person name="Stolte C."/>
            <person name="Sykes S."/>
            <person name="Wortman J."/>
            <person name="Nusbaum C."/>
            <person name="Birren B."/>
        </authorList>
    </citation>
    <scope>NUCLEOTIDE SEQUENCE [LARGE SCALE GENOMIC DNA]</scope>
    <source>
        <strain evidence="8">ATCC 700633</strain>
    </source>
</reference>
<protein>
    <recommendedName>
        <fullName evidence="3">Coenzyme A biosynthesis bifunctional protein CoaBC</fullName>
    </recommendedName>
    <alternativeName>
        <fullName evidence="3">DNA/pantothenate metabolism flavoprotein</fullName>
    </alternativeName>
    <alternativeName>
        <fullName evidence="3">Phosphopantothenoylcysteine synthetase/decarboxylase</fullName>
        <shortName evidence="3">PPCS-PPCDC</shortName>
    </alternativeName>
    <domain>
        <recommendedName>
            <fullName evidence="3">Phosphopantothenoylcysteine decarboxylase</fullName>
            <shortName evidence="3">PPC decarboxylase</shortName>
            <shortName evidence="3">PPC-DC</shortName>
            <ecNumber evidence="3">4.1.1.36</ecNumber>
        </recommendedName>
        <alternativeName>
            <fullName evidence="3">CoaC</fullName>
        </alternativeName>
    </domain>
    <domain>
        <recommendedName>
            <fullName evidence="3">Phosphopantothenate--cysteine ligase</fullName>
            <ecNumber evidence="3">6.3.2.5</ecNumber>
        </recommendedName>
        <alternativeName>
            <fullName evidence="3">CoaB</fullName>
        </alternativeName>
        <alternativeName>
            <fullName evidence="3">Phosphopantothenoylcysteine synthetase</fullName>
            <shortName evidence="3">PPC synthetase</shortName>
            <shortName evidence="3">PPC-S</shortName>
        </alternativeName>
    </domain>
</protein>
<gene>
    <name evidence="3" type="primary">coaBC</name>
    <name evidence="8" type="ORF">HMPREF0446_00125</name>
</gene>
<dbReference type="GO" id="GO:0004632">
    <property type="term" value="F:phosphopantothenate--cysteine ligase activity"/>
    <property type="evidence" value="ECO:0007669"/>
    <property type="project" value="UniProtKB-UniRule"/>
</dbReference>
<dbReference type="GO" id="GO:0010181">
    <property type="term" value="F:FMN binding"/>
    <property type="evidence" value="ECO:0007669"/>
    <property type="project" value="UniProtKB-UniRule"/>
</dbReference>
<name>D0BJJ0_9LACT</name>
<comment type="caution">
    <text evidence="3">Lacks conserved residue(s) required for the propagation of feature annotation.</text>
</comment>
<comment type="catalytic activity">
    <reaction evidence="3 4">
        <text>N-[(R)-4-phosphopantothenoyl]-L-cysteine + H(+) = (R)-4'-phosphopantetheine + CO2</text>
        <dbReference type="Rhea" id="RHEA:16793"/>
        <dbReference type="ChEBI" id="CHEBI:15378"/>
        <dbReference type="ChEBI" id="CHEBI:16526"/>
        <dbReference type="ChEBI" id="CHEBI:59458"/>
        <dbReference type="ChEBI" id="CHEBI:61723"/>
        <dbReference type="EC" id="4.1.1.36"/>
    </reaction>
</comment>
<feature type="binding site" evidence="3">
    <location>
        <position position="291"/>
    </location>
    <ligand>
        <name>CTP</name>
        <dbReference type="ChEBI" id="CHEBI:37563"/>
    </ligand>
</feature>
<feature type="region of interest" description="Phosphopantothenate--cysteine ligase" evidence="3">
    <location>
        <begin position="193"/>
        <end position="402"/>
    </location>
</feature>
<feature type="region of interest" description="Phosphopantothenoylcysteine decarboxylase" evidence="3">
    <location>
        <begin position="1"/>
        <end position="192"/>
    </location>
</feature>
<evidence type="ECO:0000313" key="9">
    <source>
        <dbReference type="Proteomes" id="UP000002939"/>
    </source>
</evidence>
<dbReference type="GO" id="GO:0015937">
    <property type="term" value="P:coenzyme A biosynthetic process"/>
    <property type="evidence" value="ECO:0007669"/>
    <property type="project" value="UniProtKB-UniRule"/>
</dbReference>
<dbReference type="NCBIfam" id="TIGR00521">
    <property type="entry name" value="coaBC_dfp"/>
    <property type="match status" value="1"/>
</dbReference>
<comment type="catalytic activity">
    <reaction evidence="3 4">
        <text>(R)-4'-phosphopantothenate + L-cysteine + CTP = N-[(R)-4-phosphopantothenoyl]-L-cysteine + CMP + diphosphate + H(+)</text>
        <dbReference type="Rhea" id="RHEA:19397"/>
        <dbReference type="ChEBI" id="CHEBI:10986"/>
        <dbReference type="ChEBI" id="CHEBI:15378"/>
        <dbReference type="ChEBI" id="CHEBI:33019"/>
        <dbReference type="ChEBI" id="CHEBI:35235"/>
        <dbReference type="ChEBI" id="CHEBI:37563"/>
        <dbReference type="ChEBI" id="CHEBI:59458"/>
        <dbReference type="ChEBI" id="CHEBI:60377"/>
        <dbReference type="EC" id="6.3.2.5"/>
    </reaction>
</comment>
<dbReference type="GO" id="GO:0004633">
    <property type="term" value="F:phosphopantothenoylcysteine decarboxylase activity"/>
    <property type="evidence" value="ECO:0007669"/>
    <property type="project" value="UniProtKB-UniRule"/>
</dbReference>
<dbReference type="PANTHER" id="PTHR14359">
    <property type="entry name" value="HOMO-OLIGOMERIC FLAVIN CONTAINING CYS DECARBOXYLASE FAMILY"/>
    <property type="match status" value="1"/>
</dbReference>
<keyword evidence="5" id="KW-1133">Transmembrane helix</keyword>
<dbReference type="Gene3D" id="3.40.50.10300">
    <property type="entry name" value="CoaB-like"/>
    <property type="match status" value="1"/>
</dbReference>
<feature type="binding site" evidence="3">
    <location>
        <position position="328"/>
    </location>
    <ligand>
        <name>CTP</name>
        <dbReference type="ChEBI" id="CHEBI:37563"/>
    </ligand>
</feature>
<comment type="cofactor">
    <cofactor evidence="3">
        <name>Mg(2+)</name>
        <dbReference type="ChEBI" id="CHEBI:18420"/>
    </cofactor>
</comment>
<comment type="caution">
    <text evidence="8">The sequence shown here is derived from an EMBL/GenBank/DDBJ whole genome shotgun (WGS) entry which is preliminary data.</text>
</comment>
<comment type="similarity">
    <text evidence="3 4">In the N-terminal section; belongs to the HFCD (homo-oligomeric flavin containing Cys decarboxylase) superfamily.</text>
</comment>
<keyword evidence="3 4" id="KW-0288">FMN</keyword>
<feature type="binding site" evidence="3">
    <location>
        <position position="342"/>
    </location>
    <ligand>
        <name>CTP</name>
        <dbReference type="ChEBI" id="CHEBI:37563"/>
    </ligand>
</feature>
<dbReference type="Gene3D" id="3.40.50.1950">
    <property type="entry name" value="Flavin prenyltransferase-like"/>
    <property type="match status" value="1"/>
</dbReference>
<dbReference type="STRING" id="626369.HMPREF0446_00125"/>
<keyword evidence="1 3" id="KW-0210">Decarboxylase</keyword>
<comment type="similarity">
    <text evidence="3 4">In the C-terminal section; belongs to the PPC synthetase family.</text>
</comment>
<feature type="domain" description="Flavoprotein" evidence="6">
    <location>
        <begin position="5"/>
        <end position="177"/>
    </location>
</feature>
<dbReference type="UniPathway" id="UPA00241">
    <property type="reaction ID" value="UER00353"/>
</dbReference>
<feature type="domain" description="DNA/pantothenate metabolism flavoprotein C-terminal" evidence="7">
    <location>
        <begin position="189"/>
        <end position="400"/>
    </location>
</feature>
<keyword evidence="5" id="KW-0812">Transmembrane</keyword>
<keyword evidence="3" id="KW-0479">Metal-binding</keyword>
<dbReference type="GO" id="GO:0046872">
    <property type="term" value="F:metal ion binding"/>
    <property type="evidence" value="ECO:0007669"/>
    <property type="project" value="UniProtKB-KW"/>
</dbReference>
<keyword evidence="5" id="KW-0472">Membrane</keyword>
<dbReference type="InterPro" id="IPR007085">
    <property type="entry name" value="DNA/pantothenate-metab_flavo_C"/>
</dbReference>
<dbReference type="HAMAP" id="MF_02225">
    <property type="entry name" value="CoaBC"/>
    <property type="match status" value="1"/>
</dbReference>
<keyword evidence="2 3" id="KW-0456">Lyase</keyword>
<feature type="transmembrane region" description="Helical" evidence="5">
    <location>
        <begin position="7"/>
        <end position="28"/>
    </location>
</feature>
<dbReference type="PANTHER" id="PTHR14359:SF6">
    <property type="entry name" value="PHOSPHOPANTOTHENOYLCYSTEINE DECARBOXYLASE"/>
    <property type="match status" value="1"/>
</dbReference>
<dbReference type="GO" id="GO:0015941">
    <property type="term" value="P:pantothenate catabolic process"/>
    <property type="evidence" value="ECO:0007669"/>
    <property type="project" value="InterPro"/>
</dbReference>
<feature type="binding site" evidence="3">
    <location>
        <position position="281"/>
    </location>
    <ligand>
        <name>CTP</name>
        <dbReference type="ChEBI" id="CHEBI:37563"/>
    </ligand>
</feature>
<dbReference type="HOGENOM" id="CLU_033319_0_1_9"/>
<dbReference type="InterPro" id="IPR003382">
    <property type="entry name" value="Flavoprotein"/>
</dbReference>
<comment type="pathway">
    <text evidence="3 4">Cofactor biosynthesis; coenzyme A biosynthesis; CoA from (R)-pantothenate: step 2/5.</text>
</comment>
<keyword evidence="3" id="KW-0460">Magnesium</keyword>
<organism evidence="8 9">
    <name type="scientific">Granulicatella elegans ATCC 700633</name>
    <dbReference type="NCBI Taxonomy" id="626369"/>
    <lineage>
        <taxon>Bacteria</taxon>
        <taxon>Bacillati</taxon>
        <taxon>Bacillota</taxon>
        <taxon>Bacilli</taxon>
        <taxon>Lactobacillales</taxon>
        <taxon>Carnobacteriaceae</taxon>
        <taxon>Granulicatella</taxon>
    </lineage>
</organism>